<protein>
    <submittedName>
        <fullName evidence="1">Uncharacterized protein</fullName>
    </submittedName>
</protein>
<dbReference type="Proteomes" id="UP000481858">
    <property type="component" value="Unassembled WGS sequence"/>
</dbReference>
<reference evidence="1 2" key="1">
    <citation type="submission" date="2019-12" db="EMBL/GenBank/DDBJ databases">
        <title>Draft genome sequence of the ascomycete Xylaria multiplex DSM 110363.</title>
        <authorList>
            <person name="Buettner E."/>
            <person name="Kellner H."/>
        </authorList>
    </citation>
    <scope>NUCLEOTIDE SEQUENCE [LARGE SCALE GENOMIC DNA]</scope>
    <source>
        <strain evidence="1 2">DSM 110363</strain>
    </source>
</reference>
<gene>
    <name evidence="1" type="ORF">GQX73_g479</name>
</gene>
<dbReference type="EMBL" id="WUBL01000003">
    <property type="protein sequence ID" value="KAF2972962.1"/>
    <property type="molecule type" value="Genomic_DNA"/>
</dbReference>
<name>A0A7C8J3H0_9PEZI</name>
<dbReference type="InParanoid" id="A0A7C8J3H0"/>
<proteinExistence type="predicted"/>
<comment type="caution">
    <text evidence="1">The sequence shown here is derived from an EMBL/GenBank/DDBJ whole genome shotgun (WGS) entry which is preliminary data.</text>
</comment>
<keyword evidence="2" id="KW-1185">Reference proteome</keyword>
<evidence type="ECO:0000313" key="1">
    <source>
        <dbReference type="EMBL" id="KAF2972962.1"/>
    </source>
</evidence>
<evidence type="ECO:0000313" key="2">
    <source>
        <dbReference type="Proteomes" id="UP000481858"/>
    </source>
</evidence>
<dbReference type="AlphaFoldDB" id="A0A7C8J3H0"/>
<dbReference type="OrthoDB" id="5104994at2759"/>
<sequence>MSQSMISHGIVEKTSVLTPQQHGRFESIDEDVTEIFDFLEWPLPGLTNTPYGENQGEDTPLYSLRASQRDRAAKIHPSILNCFGEVGLTDIQRNKRPAKCVSRLDNPQKRKTENATYLPPEIMTMVIKRLVADKPRCALNFVVPDWDICRRKNLEHDIMPKNTRIVTYTRGMGIQVGSLSCKFDHGDEDHILTPVAKFNQNVAAVNENFSWEYITRSYRSHTHVFVLGIDNLPGEGVGELPEDDWRNLMPLRNKRVRDILPFDDEPSDTVKTRASSIPTPIYQDLRHIVVHSPLKLMEENAHKLSMEGDIDNQDRMEAFNHALDLDRSAHLWLSWSRMPKLESIFLDLRFYSHSLNTERRCLSKYQIIERAEEMGHYLQLKVLVLVGLQSYSFHMEYDSMKVRHVEELDTIHNEPNWIKIFRPAVREGGKIILVDKLTDELFEPLGAQYG</sequence>
<accession>A0A7C8J3H0</accession>
<organism evidence="1 2">
    <name type="scientific">Xylaria multiplex</name>
    <dbReference type="NCBI Taxonomy" id="323545"/>
    <lineage>
        <taxon>Eukaryota</taxon>
        <taxon>Fungi</taxon>
        <taxon>Dikarya</taxon>
        <taxon>Ascomycota</taxon>
        <taxon>Pezizomycotina</taxon>
        <taxon>Sordariomycetes</taxon>
        <taxon>Xylariomycetidae</taxon>
        <taxon>Xylariales</taxon>
        <taxon>Xylariaceae</taxon>
        <taxon>Xylaria</taxon>
    </lineage>
</organism>